<feature type="chain" id="PRO_5040169740" description="Fungal lipase-type domain-containing protein" evidence="1">
    <location>
        <begin position="20"/>
        <end position="182"/>
    </location>
</feature>
<organism evidence="3 4">
    <name type="scientific">Asterophora parasitica</name>
    <dbReference type="NCBI Taxonomy" id="117018"/>
    <lineage>
        <taxon>Eukaryota</taxon>
        <taxon>Fungi</taxon>
        <taxon>Dikarya</taxon>
        <taxon>Basidiomycota</taxon>
        <taxon>Agaricomycotina</taxon>
        <taxon>Agaricomycetes</taxon>
        <taxon>Agaricomycetidae</taxon>
        <taxon>Agaricales</taxon>
        <taxon>Tricholomatineae</taxon>
        <taxon>Lyophyllaceae</taxon>
        <taxon>Asterophora</taxon>
    </lineage>
</organism>
<keyword evidence="4" id="KW-1185">Reference proteome</keyword>
<evidence type="ECO:0000313" key="3">
    <source>
        <dbReference type="EMBL" id="KAG5640072.1"/>
    </source>
</evidence>
<evidence type="ECO:0000313" key="4">
    <source>
        <dbReference type="Proteomes" id="UP000775547"/>
    </source>
</evidence>
<dbReference type="OrthoDB" id="426718at2759"/>
<dbReference type="InterPro" id="IPR029058">
    <property type="entry name" value="AB_hydrolase_fold"/>
</dbReference>
<evidence type="ECO:0000256" key="1">
    <source>
        <dbReference type="SAM" id="SignalP"/>
    </source>
</evidence>
<reference evidence="3" key="2">
    <citation type="submission" date="2021-10" db="EMBL/GenBank/DDBJ databases">
        <title>Phylogenomics reveals ancestral predisposition of the termite-cultivated fungus Termitomyces towards a domesticated lifestyle.</title>
        <authorList>
            <person name="Auxier B."/>
            <person name="Grum-Grzhimaylo A."/>
            <person name="Cardenas M.E."/>
            <person name="Lodge J.D."/>
            <person name="Laessoe T."/>
            <person name="Pedersen O."/>
            <person name="Smith M.E."/>
            <person name="Kuyper T.W."/>
            <person name="Franco-Molano E.A."/>
            <person name="Baroni T.J."/>
            <person name="Aanen D.K."/>
        </authorList>
    </citation>
    <scope>NUCLEOTIDE SEQUENCE</scope>
    <source>
        <strain evidence="3">AP01</strain>
        <tissue evidence="3">Mycelium</tissue>
    </source>
</reference>
<proteinExistence type="predicted"/>
<dbReference type="EMBL" id="JABCKV010001254">
    <property type="protein sequence ID" value="KAG5640072.1"/>
    <property type="molecule type" value="Genomic_DNA"/>
</dbReference>
<evidence type="ECO:0000259" key="2">
    <source>
        <dbReference type="Pfam" id="PF01764"/>
    </source>
</evidence>
<dbReference type="GO" id="GO:0006629">
    <property type="term" value="P:lipid metabolic process"/>
    <property type="evidence" value="ECO:0007669"/>
    <property type="project" value="InterPro"/>
</dbReference>
<gene>
    <name evidence="3" type="ORF">DXG03_001307</name>
</gene>
<feature type="domain" description="Fungal lipase-type" evidence="2">
    <location>
        <begin position="106"/>
        <end position="182"/>
    </location>
</feature>
<dbReference type="Gene3D" id="3.40.50.1820">
    <property type="entry name" value="alpha/beta hydrolase"/>
    <property type="match status" value="1"/>
</dbReference>
<dbReference type="Pfam" id="PF01764">
    <property type="entry name" value="Lipase_3"/>
    <property type="match status" value="1"/>
</dbReference>
<keyword evidence="1" id="KW-0732">Signal</keyword>
<feature type="signal peptide" evidence="1">
    <location>
        <begin position="1"/>
        <end position="19"/>
    </location>
</feature>
<dbReference type="SUPFAM" id="SSF53474">
    <property type="entry name" value="alpha/beta-Hydrolases"/>
    <property type="match status" value="1"/>
</dbReference>
<dbReference type="InterPro" id="IPR002921">
    <property type="entry name" value="Fungal_lipase-type"/>
</dbReference>
<accession>A0A9P7G3D8</accession>
<dbReference type="Proteomes" id="UP000775547">
    <property type="component" value="Unassembled WGS sequence"/>
</dbReference>
<protein>
    <recommendedName>
        <fullName evidence="2">Fungal lipase-type domain-containing protein</fullName>
    </recommendedName>
</protein>
<comment type="caution">
    <text evidence="3">The sequence shown here is derived from an EMBL/GenBank/DDBJ whole genome shotgun (WGS) entry which is preliminary data.</text>
</comment>
<name>A0A9P7G3D8_9AGAR</name>
<sequence>MFLGVQFVFALLAAAVTQAAPAAELPSLESRQSAVTTLTAAQVASYKPYTLYASVAYCKPAQTLAWNCGAKCNSNSGFKPVASGGDGAVTQYWFVGYDPALATVIVSYQGTDAAKILPLITDADFFLEPLRPSLFPGVSSSIKTHNGFGAAQARSATAVLNAVKSAQATYGAKKVTIVGHSL</sequence>
<dbReference type="AlphaFoldDB" id="A0A9P7G3D8"/>
<reference evidence="3" key="1">
    <citation type="submission" date="2020-07" db="EMBL/GenBank/DDBJ databases">
        <authorList>
            <person name="Nieuwenhuis M."/>
            <person name="Van De Peppel L.J.J."/>
        </authorList>
    </citation>
    <scope>NUCLEOTIDE SEQUENCE</scope>
    <source>
        <strain evidence="3">AP01</strain>
        <tissue evidence="3">Mycelium</tissue>
    </source>
</reference>
<feature type="non-terminal residue" evidence="3">
    <location>
        <position position="182"/>
    </location>
</feature>